<dbReference type="GO" id="GO:0051480">
    <property type="term" value="P:regulation of cytosolic calcium ion concentration"/>
    <property type="evidence" value="ECO:0007669"/>
    <property type="project" value="TreeGrafter"/>
</dbReference>
<comment type="subcellular location">
    <subcellularLocation>
        <location evidence="1">Membrane</location>
        <topology evidence="1">Multi-pass membrane protein</topology>
    </subcellularLocation>
</comment>
<dbReference type="EMBL" id="RQTK01000291">
    <property type="protein sequence ID" value="RUS82324.1"/>
    <property type="molecule type" value="Genomic_DNA"/>
</dbReference>
<dbReference type="GO" id="GO:0034703">
    <property type="term" value="C:cation channel complex"/>
    <property type="evidence" value="ECO:0007669"/>
    <property type="project" value="TreeGrafter"/>
</dbReference>
<keyword evidence="2" id="KW-0813">Transport</keyword>
<dbReference type="GO" id="GO:0005886">
    <property type="term" value="C:plasma membrane"/>
    <property type="evidence" value="ECO:0007669"/>
    <property type="project" value="TreeGrafter"/>
</dbReference>
<feature type="transmembrane region" description="Helical" evidence="10">
    <location>
        <begin position="684"/>
        <end position="703"/>
    </location>
</feature>
<dbReference type="Proteomes" id="UP000271974">
    <property type="component" value="Unassembled WGS sequence"/>
</dbReference>
<evidence type="ECO:0000256" key="4">
    <source>
        <dbReference type="ARBA" id="ARBA00022737"/>
    </source>
</evidence>
<keyword evidence="13" id="KW-1185">Reference proteome</keyword>
<dbReference type="GO" id="GO:0015279">
    <property type="term" value="F:store-operated calcium channel activity"/>
    <property type="evidence" value="ECO:0007669"/>
    <property type="project" value="TreeGrafter"/>
</dbReference>
<keyword evidence="3 10" id="KW-0812">Transmembrane</keyword>
<dbReference type="SMART" id="SM00248">
    <property type="entry name" value="ANK"/>
    <property type="match status" value="2"/>
</dbReference>
<evidence type="ECO:0000313" key="12">
    <source>
        <dbReference type="EMBL" id="RUS82324.1"/>
    </source>
</evidence>
<dbReference type="InterPro" id="IPR002110">
    <property type="entry name" value="Ankyrin_rpt"/>
</dbReference>
<dbReference type="PANTHER" id="PTHR10117:SF54">
    <property type="entry name" value="TRANSIENT RECEPTOR POTENTIAL-GAMMA PROTEIN"/>
    <property type="match status" value="1"/>
</dbReference>
<dbReference type="SUPFAM" id="SSF48403">
    <property type="entry name" value="Ankyrin repeat"/>
    <property type="match status" value="1"/>
</dbReference>
<keyword evidence="7" id="KW-0406">Ion transport</keyword>
<organism evidence="12 13">
    <name type="scientific">Elysia chlorotica</name>
    <name type="common">Eastern emerald elysia</name>
    <name type="synonym">Sea slug</name>
    <dbReference type="NCBI Taxonomy" id="188477"/>
    <lineage>
        <taxon>Eukaryota</taxon>
        <taxon>Metazoa</taxon>
        <taxon>Spiralia</taxon>
        <taxon>Lophotrochozoa</taxon>
        <taxon>Mollusca</taxon>
        <taxon>Gastropoda</taxon>
        <taxon>Heterobranchia</taxon>
        <taxon>Euthyneura</taxon>
        <taxon>Panpulmonata</taxon>
        <taxon>Sacoglossa</taxon>
        <taxon>Placobranchoidea</taxon>
        <taxon>Plakobranchidae</taxon>
        <taxon>Elysia</taxon>
    </lineage>
</organism>
<evidence type="ECO:0000256" key="3">
    <source>
        <dbReference type="ARBA" id="ARBA00022692"/>
    </source>
</evidence>
<dbReference type="InterPro" id="IPR036770">
    <property type="entry name" value="Ankyrin_rpt-contain_sf"/>
</dbReference>
<accession>A0A433TL90</accession>
<feature type="transmembrane region" description="Helical" evidence="10">
    <location>
        <begin position="323"/>
        <end position="343"/>
    </location>
</feature>
<dbReference type="Pfam" id="PF08344">
    <property type="entry name" value="TRP_2"/>
    <property type="match status" value="1"/>
</dbReference>
<evidence type="ECO:0000256" key="5">
    <source>
        <dbReference type="ARBA" id="ARBA00022989"/>
    </source>
</evidence>
<proteinExistence type="predicted"/>
<keyword evidence="8 10" id="KW-0472">Membrane</keyword>
<dbReference type="Pfam" id="PF12796">
    <property type="entry name" value="Ank_2"/>
    <property type="match status" value="1"/>
</dbReference>
<evidence type="ECO:0000259" key="11">
    <source>
        <dbReference type="SMART" id="SM01420"/>
    </source>
</evidence>
<dbReference type="STRING" id="188477.A0A433TL90"/>
<feature type="transmembrane region" description="Helical" evidence="10">
    <location>
        <begin position="421"/>
        <end position="439"/>
    </location>
</feature>
<dbReference type="AlphaFoldDB" id="A0A433TL90"/>
<evidence type="ECO:0000256" key="2">
    <source>
        <dbReference type="ARBA" id="ARBA00022448"/>
    </source>
</evidence>
<comment type="caution">
    <text evidence="12">The sequence shown here is derived from an EMBL/GenBank/DDBJ whole genome shotgun (WGS) entry which is preliminary data.</text>
</comment>
<dbReference type="InterPro" id="IPR005821">
    <property type="entry name" value="Ion_trans_dom"/>
</dbReference>
<evidence type="ECO:0000256" key="8">
    <source>
        <dbReference type="ARBA" id="ARBA00023136"/>
    </source>
</evidence>
<dbReference type="PRINTS" id="PR01097">
    <property type="entry name" value="TRNSRECEPTRP"/>
</dbReference>
<evidence type="ECO:0000256" key="6">
    <source>
        <dbReference type="ARBA" id="ARBA00023043"/>
    </source>
</evidence>
<sequence>MPSQGSLFTNFEDVQLTDEERVFLNAAYLGDVGIVRQSLEDSLESSFNVNCMDYMGRNALHLAIDSEKLDIIEILLDNLNFNCIEEALLHAISKGATKIVKIIIEHPNFMAGEDKLRRMGGGDAFFRLEEKSQFPPDITPLILAAHYNNHEIIQMFLSRNHTIEKPHPISCNCQDCVTKQNYDSLKRSRSRLNAYRALASPAYMALSSPDPIMTTFELRQEMMKLAEVEKEFKARFDYLNMVEQCMNFACELMDLCRGTQEVEAVLSESDEGTERDPLARLKMAIRYMEKKFVAHPNCQQHMTSIWYGSEMGFLQSLNGFWQLFYLVLFLPAIPFMCILYIIAPASKFGAIMRCPVTKFITHTTSHMCFLILLAAATFRITESTVAITNSTDIYHQRYAHLSYEEKAQSLLKETLRPASTLITHVQLCIVFWILGLLWIECKQIYVAGARSYIMDYYNAMDFAVLSMYLCSYVLRFFTEYKVSEADRCFNGTSRANFLLSGRNFSHFDILVDEIRQSKFSTETYFMEASRFQWDQYDPEIVSDVLFAIANVISFARTTQLMPAFEVLGPLQISLGRMIGDITRFMVLFTLVLFAFMVGLHNLYWYYGAQMIKMEVNGQLVAVPAAKAFQGLQQTFSSLFWSMFGQVNIGDISINHPKANGALLYTQENPQMQNSTSLVEAVGNYLFGIYHVVIIIVLINMLIAMMSHSFEDIQTDCDVEWKFARTKLWLNYMDEGSTLPVPFNMIPTPKSIIYGWHATKEVFAPNGEVSDSGRIRRQTFLKKRREKVCKNMELKPDETSYSDIMHRLVKRYLFKLERAKDEKDIESHGNLRAEEVEIWEPDNGPPPAIPEVPQRIPYATPHIPPIREEDEEKLNLRTHTKRRGCSRSHIRRHSSTNVPIATTLAIPQLDAIQRSQKLLDMRLQ</sequence>
<dbReference type="InterPro" id="IPR013555">
    <property type="entry name" value="TRP_dom"/>
</dbReference>
<evidence type="ECO:0000256" key="7">
    <source>
        <dbReference type="ARBA" id="ARBA00023065"/>
    </source>
</evidence>
<evidence type="ECO:0000256" key="9">
    <source>
        <dbReference type="ARBA" id="ARBA00023303"/>
    </source>
</evidence>
<dbReference type="NCBIfam" id="TIGR00870">
    <property type="entry name" value="trp"/>
    <property type="match status" value="1"/>
</dbReference>
<feature type="non-terminal residue" evidence="12">
    <location>
        <position position="923"/>
    </location>
</feature>
<keyword evidence="9" id="KW-0407">Ion channel</keyword>
<dbReference type="Gene3D" id="1.25.40.20">
    <property type="entry name" value="Ankyrin repeat-containing domain"/>
    <property type="match status" value="1"/>
</dbReference>
<dbReference type="SMART" id="SM01420">
    <property type="entry name" value="TRP_2"/>
    <property type="match status" value="1"/>
</dbReference>
<keyword evidence="4" id="KW-0677">Repeat</keyword>
<evidence type="ECO:0000313" key="13">
    <source>
        <dbReference type="Proteomes" id="UP000271974"/>
    </source>
</evidence>
<feature type="domain" description="Transient receptor ion channel" evidence="11">
    <location>
        <begin position="171"/>
        <end position="233"/>
    </location>
</feature>
<dbReference type="Pfam" id="PF00520">
    <property type="entry name" value="Ion_trans"/>
    <property type="match status" value="1"/>
</dbReference>
<dbReference type="GO" id="GO:0070679">
    <property type="term" value="F:inositol 1,4,5 trisphosphate binding"/>
    <property type="evidence" value="ECO:0007669"/>
    <property type="project" value="TreeGrafter"/>
</dbReference>
<feature type="transmembrane region" description="Helical" evidence="10">
    <location>
        <begin position="584"/>
        <end position="606"/>
    </location>
</feature>
<protein>
    <recommendedName>
        <fullName evidence="11">Transient receptor ion channel domain-containing protein</fullName>
    </recommendedName>
</protein>
<dbReference type="OrthoDB" id="2373987at2759"/>
<evidence type="ECO:0000256" key="1">
    <source>
        <dbReference type="ARBA" id="ARBA00004141"/>
    </source>
</evidence>
<keyword evidence="5 10" id="KW-1133">Transmembrane helix</keyword>
<reference evidence="12 13" key="1">
    <citation type="submission" date="2019-01" db="EMBL/GenBank/DDBJ databases">
        <title>A draft genome assembly of the solar-powered sea slug Elysia chlorotica.</title>
        <authorList>
            <person name="Cai H."/>
            <person name="Li Q."/>
            <person name="Fang X."/>
            <person name="Li J."/>
            <person name="Curtis N.E."/>
            <person name="Altenburger A."/>
            <person name="Shibata T."/>
            <person name="Feng M."/>
            <person name="Maeda T."/>
            <person name="Schwartz J.A."/>
            <person name="Shigenobu S."/>
            <person name="Lundholm N."/>
            <person name="Nishiyama T."/>
            <person name="Yang H."/>
            <person name="Hasebe M."/>
            <person name="Li S."/>
            <person name="Pierce S.K."/>
            <person name="Wang J."/>
        </authorList>
    </citation>
    <scope>NUCLEOTIDE SEQUENCE [LARGE SCALE GENOMIC DNA]</scope>
    <source>
        <strain evidence="12">EC2010</strain>
        <tissue evidence="12">Whole organism of an adult</tissue>
    </source>
</reference>
<gene>
    <name evidence="12" type="ORF">EGW08_009914</name>
</gene>
<evidence type="ECO:0000256" key="10">
    <source>
        <dbReference type="SAM" id="Phobius"/>
    </source>
</evidence>
<keyword evidence="6" id="KW-0040">ANK repeat</keyword>
<dbReference type="PANTHER" id="PTHR10117">
    <property type="entry name" value="TRANSIENT RECEPTOR POTENTIAL CHANNEL"/>
    <property type="match status" value="1"/>
</dbReference>
<dbReference type="InterPro" id="IPR002153">
    <property type="entry name" value="TRPC_channel"/>
</dbReference>
<dbReference type="Pfam" id="PF00023">
    <property type="entry name" value="Ank"/>
    <property type="match status" value="1"/>
</dbReference>
<name>A0A433TL90_ELYCH</name>
<feature type="transmembrane region" description="Helical" evidence="10">
    <location>
        <begin position="459"/>
        <end position="477"/>
    </location>
</feature>